<dbReference type="EMBL" id="NQVE01000218">
    <property type="protein sequence ID" value="RAL36903.1"/>
    <property type="molecule type" value="Genomic_DNA"/>
</dbReference>
<sequence>MPSPELIIRATTTPCRLAVQIRYCCLESTISSKPNHLCPNSIAGARRSLIHQSSHRPRGGHRIRERDRWGLHAPVVGGVRSRRLNPPLAAGSWSPEGGHRSLLEDNPSSLIAISCVGPRCISIGGGGPGGQLRRPLSLLSRVAGEGRWSWSSLLLFDRGRRRI</sequence>
<name>A0A328CZ63_9ASTE</name>
<proteinExistence type="predicted"/>
<protein>
    <submittedName>
        <fullName evidence="1">Uncharacterized protein</fullName>
    </submittedName>
</protein>
<evidence type="ECO:0000313" key="1">
    <source>
        <dbReference type="EMBL" id="RAL36903.1"/>
    </source>
</evidence>
<comment type="caution">
    <text evidence="1">The sequence shown here is derived from an EMBL/GenBank/DDBJ whole genome shotgun (WGS) entry which is preliminary data.</text>
</comment>
<accession>A0A328CZ63</accession>
<dbReference type="Proteomes" id="UP000249390">
    <property type="component" value="Unassembled WGS sequence"/>
</dbReference>
<gene>
    <name evidence="1" type="ORF">DM860_016845</name>
</gene>
<keyword evidence="2" id="KW-1185">Reference proteome</keyword>
<organism evidence="1 2">
    <name type="scientific">Cuscuta australis</name>
    <dbReference type="NCBI Taxonomy" id="267555"/>
    <lineage>
        <taxon>Eukaryota</taxon>
        <taxon>Viridiplantae</taxon>
        <taxon>Streptophyta</taxon>
        <taxon>Embryophyta</taxon>
        <taxon>Tracheophyta</taxon>
        <taxon>Spermatophyta</taxon>
        <taxon>Magnoliopsida</taxon>
        <taxon>eudicotyledons</taxon>
        <taxon>Gunneridae</taxon>
        <taxon>Pentapetalae</taxon>
        <taxon>asterids</taxon>
        <taxon>lamiids</taxon>
        <taxon>Solanales</taxon>
        <taxon>Convolvulaceae</taxon>
        <taxon>Cuscuteae</taxon>
        <taxon>Cuscuta</taxon>
        <taxon>Cuscuta subgen. Grammica</taxon>
        <taxon>Cuscuta sect. Cleistogrammica</taxon>
    </lineage>
</organism>
<evidence type="ECO:0000313" key="2">
    <source>
        <dbReference type="Proteomes" id="UP000249390"/>
    </source>
</evidence>
<reference evidence="1 2" key="1">
    <citation type="submission" date="2018-06" db="EMBL/GenBank/DDBJ databases">
        <title>The Genome of Cuscuta australis (Dodder) Provides Insight into the Evolution of Plant Parasitism.</title>
        <authorList>
            <person name="Liu H."/>
        </authorList>
    </citation>
    <scope>NUCLEOTIDE SEQUENCE [LARGE SCALE GENOMIC DNA]</scope>
    <source>
        <strain evidence="2">cv. Yunnan</strain>
        <tissue evidence="1">Vines</tissue>
    </source>
</reference>
<dbReference type="AlphaFoldDB" id="A0A328CZ63"/>